<evidence type="ECO:0000313" key="3">
    <source>
        <dbReference type="Proteomes" id="UP001234343"/>
    </source>
</evidence>
<reference evidence="2 3" key="1">
    <citation type="submission" date="2023-06" db="EMBL/GenBank/DDBJ databases">
        <title>Alteromonas sp. ASW11-36 isolated from intertidal sand.</title>
        <authorList>
            <person name="Li Y."/>
        </authorList>
    </citation>
    <scope>NUCLEOTIDE SEQUENCE [LARGE SCALE GENOMIC DNA]</scope>
    <source>
        <strain evidence="2 3">ASW11-36</strain>
    </source>
</reference>
<feature type="domain" description="PilZ" evidence="1">
    <location>
        <begin position="470"/>
        <end position="551"/>
    </location>
</feature>
<accession>A0ABT7ST19</accession>
<dbReference type="RefSeq" id="WP_289363221.1">
    <property type="nucleotide sequence ID" value="NZ_JAUCBP010000001.1"/>
</dbReference>
<comment type="caution">
    <text evidence="2">The sequence shown here is derived from an EMBL/GenBank/DDBJ whole genome shotgun (WGS) entry which is preliminary data.</text>
</comment>
<dbReference type="Pfam" id="PF07238">
    <property type="entry name" value="PilZ"/>
    <property type="match status" value="1"/>
</dbReference>
<organism evidence="2 3">
    <name type="scientific">Alteromonas arenosi</name>
    <dbReference type="NCBI Taxonomy" id="3055817"/>
    <lineage>
        <taxon>Bacteria</taxon>
        <taxon>Pseudomonadati</taxon>
        <taxon>Pseudomonadota</taxon>
        <taxon>Gammaproteobacteria</taxon>
        <taxon>Alteromonadales</taxon>
        <taxon>Alteromonadaceae</taxon>
        <taxon>Alteromonas/Salinimonas group</taxon>
        <taxon>Alteromonas</taxon>
    </lineage>
</organism>
<proteinExistence type="predicted"/>
<keyword evidence="3" id="KW-1185">Reference proteome</keyword>
<evidence type="ECO:0000313" key="2">
    <source>
        <dbReference type="EMBL" id="MDM7859295.1"/>
    </source>
</evidence>
<protein>
    <submittedName>
        <fullName evidence="2">PilZ domain-containing protein</fullName>
    </submittedName>
</protein>
<dbReference type="InterPro" id="IPR009875">
    <property type="entry name" value="PilZ_domain"/>
</dbReference>
<dbReference type="Gene3D" id="2.40.10.220">
    <property type="entry name" value="predicted glycosyltransferase like domains"/>
    <property type="match status" value="1"/>
</dbReference>
<sequence>MTDKNTKISDESLVIKKYKPLIDKLIPMQQQNRLLESLNKFSGKLSSRVRTIIKNEVIRLTALTDASADNSEFARFPVMKFKHFGIDMRLDKVGKEILERETGRFLDRYTVGVYESVMNSEHYQSLIKQEQQEKIAEAFSVESQSFNDLDFADDLAIHPNFVVTCAEFDKGKKCPVTSMNYKGMIIETKRAPVIEGEPETFAFVLPPVSGFSNNSVTIRFIYHESVFNKVSLAFESRLTFADSVSRKVKAAWQKYIQNVVHQFPLQRDLEIERVLQDLERDRILNHSPWIPVFITNTDYAVTADLELRLTTNQAYNDGFSAADDLPGGDGFKRLVKELETHQETFLLTGNLKGKESVTPVASTHRELAKLKLLKQFVQLATESDQLKVIQCRLFAIDEMHKQTAYDIHDIIPNDYPLLERVTHILFCKNVSNWAENLTIAEPEPFRPFPRPIIKQAPEQPPIPILENESDRRSEPRFAVEMDAQVKTGFFSGYPATLNDISTHGLKVTVSKPQDAQIEKTVKVSVEALMLSGQKYQVVYFDKESGSLHLKLPEENKAADAEKLNRVFSDNVEYFKTRDLSTRQKNRFRFLWELCIRNLPCDAVLITNNRFTIDRLKTVYNRPGSYDLYPFENMGTQVLLHGFLADKDASKPRSGVLDNLLKTAEQNAYVVHAVKHKDKKIVYIELDEFLHGKTRKLITEHVLKGTAEACVTHLCAITCSRPETPMTKKRLALLSKIDINAHQNFLSMQKGYTHVLHITNVSCFHNVLLRFGIAPRHPQDPGDGKVDTASTKD</sequence>
<dbReference type="Proteomes" id="UP001234343">
    <property type="component" value="Unassembled WGS sequence"/>
</dbReference>
<gene>
    <name evidence="2" type="ORF">QTP81_01585</name>
</gene>
<dbReference type="EMBL" id="JAUCBP010000001">
    <property type="protein sequence ID" value="MDM7859295.1"/>
    <property type="molecule type" value="Genomic_DNA"/>
</dbReference>
<evidence type="ECO:0000259" key="1">
    <source>
        <dbReference type="Pfam" id="PF07238"/>
    </source>
</evidence>
<name>A0ABT7ST19_9ALTE</name>